<name>A0A3N0VH74_9GAMM</name>
<dbReference type="Proteomes" id="UP000282106">
    <property type="component" value="Unassembled WGS sequence"/>
</dbReference>
<comment type="caution">
    <text evidence="1">The sequence shown here is derived from an EMBL/GenBank/DDBJ whole genome shotgun (WGS) entry which is preliminary data.</text>
</comment>
<evidence type="ECO:0000313" key="2">
    <source>
        <dbReference type="Proteomes" id="UP000282106"/>
    </source>
</evidence>
<sequence length="188" mass="20716">MRWLLLAASLLAAPAWAYELRTLSVRHQAQDYLVSLDAELAAPGPAVYARLADFAALSALNPSLRVLSLSPPSADGRQQLVSEAEFCLLGLCRVLRQSQQLSSTASGDGGSIVGITEPPPASDFQSGISRWTVTAIDDRRCRLRFEASLRPDFWLAPVFGPWMLERRLREETLITVQRLESQAQARLP</sequence>
<dbReference type="AlphaFoldDB" id="A0A3N0VH74"/>
<dbReference type="CDD" id="cd07812">
    <property type="entry name" value="SRPBCC"/>
    <property type="match status" value="1"/>
</dbReference>
<dbReference type="Gene3D" id="3.30.530.20">
    <property type="match status" value="1"/>
</dbReference>
<dbReference type="InParanoid" id="A0A3N0VH74"/>
<accession>A0A3N0VH74</accession>
<evidence type="ECO:0000313" key="1">
    <source>
        <dbReference type="EMBL" id="ROH92044.1"/>
    </source>
</evidence>
<gene>
    <name evidence="1" type="ORF">ED208_06650</name>
</gene>
<dbReference type="InterPro" id="IPR023393">
    <property type="entry name" value="START-like_dom_sf"/>
</dbReference>
<dbReference type="SUPFAM" id="SSF55961">
    <property type="entry name" value="Bet v1-like"/>
    <property type="match status" value="1"/>
</dbReference>
<dbReference type="EMBL" id="RJVO01000002">
    <property type="protein sequence ID" value="ROH92044.1"/>
    <property type="molecule type" value="Genomic_DNA"/>
</dbReference>
<protein>
    <submittedName>
        <fullName evidence="1">SRPBCC family protein</fullName>
    </submittedName>
</protein>
<proteinExistence type="predicted"/>
<reference evidence="1 2" key="1">
    <citation type="submission" date="2018-10" db="EMBL/GenBank/DDBJ databases">
        <authorList>
            <person name="Chen W.-M."/>
        </authorList>
    </citation>
    <scope>NUCLEOTIDE SEQUENCE [LARGE SCALE GENOMIC DNA]</scope>
    <source>
        <strain evidence="1 2">THS-13</strain>
    </source>
</reference>
<dbReference type="RefSeq" id="WP_123211087.1">
    <property type="nucleotide sequence ID" value="NZ_RJVO01000002.1"/>
</dbReference>
<keyword evidence="2" id="KW-1185">Reference proteome</keyword>
<organism evidence="1 2">
    <name type="scientific">Stagnimonas aquatica</name>
    <dbReference type="NCBI Taxonomy" id="2689987"/>
    <lineage>
        <taxon>Bacteria</taxon>
        <taxon>Pseudomonadati</taxon>
        <taxon>Pseudomonadota</taxon>
        <taxon>Gammaproteobacteria</taxon>
        <taxon>Nevskiales</taxon>
        <taxon>Nevskiaceae</taxon>
        <taxon>Stagnimonas</taxon>
    </lineage>
</organism>